<evidence type="ECO:0000313" key="6">
    <source>
        <dbReference type="EMBL" id="BCU81232.1"/>
    </source>
</evidence>
<dbReference type="Pfam" id="PF13520">
    <property type="entry name" value="AA_permease_2"/>
    <property type="match status" value="1"/>
</dbReference>
<comment type="subcellular location">
    <subcellularLocation>
        <location evidence="1">Membrane</location>
        <topology evidence="1">Multi-pass membrane protein</topology>
    </subcellularLocation>
</comment>
<evidence type="ECO:0000256" key="4">
    <source>
        <dbReference type="ARBA" id="ARBA00023136"/>
    </source>
</evidence>
<feature type="transmembrane region" description="Helical" evidence="5">
    <location>
        <begin position="96"/>
        <end position="118"/>
    </location>
</feature>
<evidence type="ECO:0000313" key="7">
    <source>
        <dbReference type="Proteomes" id="UP000677436"/>
    </source>
</evidence>
<dbReference type="AlphaFoldDB" id="A0A8D5UFV7"/>
<dbReference type="KEGG" id="pabs:JIR001_10150"/>
<dbReference type="InterPro" id="IPR002293">
    <property type="entry name" value="AA/rel_permease1"/>
</dbReference>
<accession>A0A8D5UFV7</accession>
<reference evidence="6" key="2">
    <citation type="journal article" date="2021" name="Microbiol. Resour. Announc.">
        <title>Complete Genome Sequence of Polycladomyces abyssicola JIR-001T, Isolated from Hemipelagic Sediment in Deep Seawater.</title>
        <authorList>
            <person name="Tsubouchi T."/>
            <person name="Kaneko Y."/>
        </authorList>
    </citation>
    <scope>NUCLEOTIDE SEQUENCE</scope>
    <source>
        <strain evidence="6">JIR-001</strain>
    </source>
</reference>
<organism evidence="6 7">
    <name type="scientific">Polycladomyces abyssicola</name>
    <dbReference type="NCBI Taxonomy" id="1125966"/>
    <lineage>
        <taxon>Bacteria</taxon>
        <taxon>Bacillati</taxon>
        <taxon>Bacillota</taxon>
        <taxon>Bacilli</taxon>
        <taxon>Bacillales</taxon>
        <taxon>Thermoactinomycetaceae</taxon>
        <taxon>Polycladomyces</taxon>
    </lineage>
</organism>
<dbReference type="EMBL" id="AP024601">
    <property type="protein sequence ID" value="BCU81232.1"/>
    <property type="molecule type" value="Genomic_DNA"/>
</dbReference>
<name>A0A8D5UFV7_9BACL</name>
<dbReference type="RefSeq" id="WP_338048327.1">
    <property type="nucleotide sequence ID" value="NZ_AP024601.1"/>
</dbReference>
<proteinExistence type="predicted"/>
<reference evidence="6" key="1">
    <citation type="journal article" date="2013" name="Int. J. Syst. Evol. Microbiol.">
        <title>Polycladomyces abyssicola gen. nov., sp. nov., a thermophilic filamentous bacterium isolated from hemipelagic sediment.</title>
        <authorList>
            <person name="Tsubouchi T."/>
            <person name="Shimane Y."/>
            <person name="Mori K."/>
            <person name="Usui K."/>
            <person name="Hiraki T."/>
            <person name="Tame A."/>
            <person name="Uematsu K."/>
            <person name="Maruyama T."/>
            <person name="Hatada Y."/>
        </authorList>
    </citation>
    <scope>NUCLEOTIDE SEQUENCE</scope>
    <source>
        <strain evidence="6">JIR-001</strain>
    </source>
</reference>
<sequence>MEDSPLGLIVPGSLGVTCAASADFANALIILSVFGAVLMYCLSMVSLFILRRKEPDLERPFKVFYPWVPGVALILGLLALYSVIKYSVTTSLPFLGFQLPLSYVIFGVFGLGILYYAVRGSARIRPISEEFGAMQVLE</sequence>
<keyword evidence="7" id="KW-1185">Reference proteome</keyword>
<keyword evidence="2 5" id="KW-0812">Transmembrane</keyword>
<feature type="transmembrane region" description="Helical" evidence="5">
    <location>
        <begin position="29"/>
        <end position="51"/>
    </location>
</feature>
<dbReference type="Proteomes" id="UP000677436">
    <property type="component" value="Chromosome"/>
</dbReference>
<dbReference type="Gene3D" id="1.20.1740.10">
    <property type="entry name" value="Amino acid/polyamine transporter I"/>
    <property type="match status" value="1"/>
</dbReference>
<evidence type="ECO:0000256" key="3">
    <source>
        <dbReference type="ARBA" id="ARBA00022989"/>
    </source>
</evidence>
<gene>
    <name evidence="6" type="ORF">JIR001_10150</name>
</gene>
<feature type="transmembrane region" description="Helical" evidence="5">
    <location>
        <begin position="63"/>
        <end position="84"/>
    </location>
</feature>
<keyword evidence="3 5" id="KW-1133">Transmembrane helix</keyword>
<keyword evidence="4 5" id="KW-0472">Membrane</keyword>
<evidence type="ECO:0000256" key="1">
    <source>
        <dbReference type="ARBA" id="ARBA00004141"/>
    </source>
</evidence>
<protein>
    <submittedName>
        <fullName evidence="6">Uncharacterized protein</fullName>
    </submittedName>
</protein>
<evidence type="ECO:0000256" key="5">
    <source>
        <dbReference type="SAM" id="Phobius"/>
    </source>
</evidence>
<evidence type="ECO:0000256" key="2">
    <source>
        <dbReference type="ARBA" id="ARBA00022692"/>
    </source>
</evidence>